<dbReference type="CDD" id="cd06724">
    <property type="entry name" value="PDZ2_Dlg1-2-4-like"/>
    <property type="match status" value="1"/>
</dbReference>
<accession>A0ABQ9EXM3</accession>
<dbReference type="Pfam" id="PF00595">
    <property type="entry name" value="PDZ"/>
    <property type="match status" value="1"/>
</dbReference>
<organism evidence="5 6">
    <name type="scientific">Tegillarca granosa</name>
    <name type="common">Malaysian cockle</name>
    <name type="synonym">Anadara granosa</name>
    <dbReference type="NCBI Taxonomy" id="220873"/>
    <lineage>
        <taxon>Eukaryota</taxon>
        <taxon>Metazoa</taxon>
        <taxon>Spiralia</taxon>
        <taxon>Lophotrochozoa</taxon>
        <taxon>Mollusca</taxon>
        <taxon>Bivalvia</taxon>
        <taxon>Autobranchia</taxon>
        <taxon>Pteriomorphia</taxon>
        <taxon>Arcoida</taxon>
        <taxon>Arcoidea</taxon>
        <taxon>Arcidae</taxon>
        <taxon>Tegillarca</taxon>
    </lineage>
</organism>
<dbReference type="InterPro" id="IPR050614">
    <property type="entry name" value="Synaptic_Scaffolding_LAP-MAGUK"/>
</dbReference>
<keyword evidence="2" id="KW-0472">Membrane</keyword>
<dbReference type="PANTHER" id="PTHR23119:SF51">
    <property type="entry name" value="DISKS LARGE 1 TUMOR SUPPRESSOR PROTEIN"/>
    <property type="match status" value="1"/>
</dbReference>
<dbReference type="SUPFAM" id="SSF50156">
    <property type="entry name" value="PDZ domain-like"/>
    <property type="match status" value="1"/>
</dbReference>
<comment type="caution">
    <text evidence="5">The sequence shown here is derived from an EMBL/GenBank/DDBJ whole genome shotgun (WGS) entry which is preliminary data.</text>
</comment>
<evidence type="ECO:0000256" key="2">
    <source>
        <dbReference type="ARBA" id="ARBA00023136"/>
    </source>
</evidence>
<name>A0ABQ9EXM3_TEGGR</name>
<reference evidence="5 6" key="1">
    <citation type="submission" date="2022-12" db="EMBL/GenBank/DDBJ databases">
        <title>Chromosome-level genome of Tegillarca granosa.</title>
        <authorList>
            <person name="Kim J."/>
        </authorList>
    </citation>
    <scope>NUCLEOTIDE SEQUENCE [LARGE SCALE GENOMIC DNA]</scope>
    <source>
        <strain evidence="5">Teg-2019</strain>
        <tissue evidence="5">Adductor muscle</tissue>
    </source>
</reference>
<comment type="subcellular location">
    <subcellularLocation>
        <location evidence="1">Membrane</location>
    </subcellularLocation>
</comment>
<evidence type="ECO:0000313" key="6">
    <source>
        <dbReference type="Proteomes" id="UP001217089"/>
    </source>
</evidence>
<dbReference type="EMBL" id="JARBDR010000640">
    <property type="protein sequence ID" value="KAJ8309909.1"/>
    <property type="molecule type" value="Genomic_DNA"/>
</dbReference>
<protein>
    <recommendedName>
        <fullName evidence="4">PDZ domain-containing protein</fullName>
    </recommendedName>
</protein>
<dbReference type="SMART" id="SM00228">
    <property type="entry name" value="PDZ"/>
    <property type="match status" value="1"/>
</dbReference>
<dbReference type="Proteomes" id="UP001217089">
    <property type="component" value="Unassembled WGS sequence"/>
</dbReference>
<evidence type="ECO:0000256" key="1">
    <source>
        <dbReference type="ARBA" id="ARBA00004370"/>
    </source>
</evidence>
<feature type="region of interest" description="Disordered" evidence="3">
    <location>
        <begin position="137"/>
        <end position="167"/>
    </location>
</feature>
<dbReference type="InterPro" id="IPR036034">
    <property type="entry name" value="PDZ_sf"/>
</dbReference>
<sequence>MNDVIVKVNDVDYVKRLRAPMEEVMEIQLVKGNKGLGFSIAGGIGNQHIPGDNGIFVTKIIEGGAAEQDGRLAMGDRLIAVNEDNLENVTHEEAVASLKATQEVVKLRIAKPSYVPDPVTQEPSPPVVRKLENVAVVAPTSSPDRPAPSPTTPQKQNNYEPEEHLSR</sequence>
<dbReference type="PROSITE" id="PS50106">
    <property type="entry name" value="PDZ"/>
    <property type="match status" value="1"/>
</dbReference>
<evidence type="ECO:0000256" key="3">
    <source>
        <dbReference type="SAM" id="MobiDB-lite"/>
    </source>
</evidence>
<dbReference type="PANTHER" id="PTHR23119">
    <property type="entry name" value="DISCS LARGE"/>
    <property type="match status" value="1"/>
</dbReference>
<evidence type="ECO:0000259" key="4">
    <source>
        <dbReference type="PROSITE" id="PS50106"/>
    </source>
</evidence>
<dbReference type="InterPro" id="IPR001478">
    <property type="entry name" value="PDZ"/>
</dbReference>
<dbReference type="Gene3D" id="2.30.42.10">
    <property type="match status" value="1"/>
</dbReference>
<feature type="domain" description="PDZ" evidence="4">
    <location>
        <begin position="26"/>
        <end position="113"/>
    </location>
</feature>
<gene>
    <name evidence="5" type="ORF">KUTeg_011774</name>
</gene>
<proteinExistence type="predicted"/>
<keyword evidence="6" id="KW-1185">Reference proteome</keyword>
<evidence type="ECO:0000313" key="5">
    <source>
        <dbReference type="EMBL" id="KAJ8309909.1"/>
    </source>
</evidence>